<organism evidence="12 13">
    <name type="scientific">Thiohalospira halophila DSM 15071</name>
    <dbReference type="NCBI Taxonomy" id="1123397"/>
    <lineage>
        <taxon>Bacteria</taxon>
        <taxon>Pseudomonadati</taxon>
        <taxon>Pseudomonadota</taxon>
        <taxon>Gammaproteobacteria</taxon>
        <taxon>Thiohalospirales</taxon>
        <taxon>Thiohalospiraceae</taxon>
        <taxon>Thiohalospira</taxon>
    </lineage>
</organism>
<dbReference type="PROSITE" id="PS51257">
    <property type="entry name" value="PROKAR_LIPOPROTEIN"/>
    <property type="match status" value="1"/>
</dbReference>
<reference evidence="12 13" key="1">
    <citation type="submission" date="2016-10" db="EMBL/GenBank/DDBJ databases">
        <authorList>
            <person name="de Groot N.N."/>
        </authorList>
    </citation>
    <scope>NUCLEOTIDE SEQUENCE [LARGE SCALE GENOMIC DNA]</scope>
    <source>
        <strain evidence="12 13">HL3</strain>
    </source>
</reference>
<dbReference type="Gene3D" id="3.30.1330.60">
    <property type="entry name" value="OmpA-like domain"/>
    <property type="match status" value="1"/>
</dbReference>
<evidence type="ECO:0000256" key="5">
    <source>
        <dbReference type="ARBA" id="ARBA00023237"/>
    </source>
</evidence>
<comment type="similarity">
    <text evidence="8">Belongs to the Pal lipoprotein family.</text>
</comment>
<comment type="subcellular location">
    <subcellularLocation>
        <location evidence="8">Cell outer membrane</location>
        <topology evidence="8">Lipid-anchor</topology>
    </subcellularLocation>
</comment>
<keyword evidence="1 8" id="KW-0132">Cell division</keyword>
<evidence type="ECO:0000313" key="12">
    <source>
        <dbReference type="EMBL" id="SFD23066.1"/>
    </source>
</evidence>
<keyword evidence="5 8" id="KW-0998">Cell outer membrane</keyword>
<dbReference type="InterPro" id="IPR006664">
    <property type="entry name" value="OMP_bac"/>
</dbReference>
<dbReference type="InterPro" id="IPR014169">
    <property type="entry name" value="Pal_lipo_C"/>
</dbReference>
<dbReference type="PANTHER" id="PTHR30329">
    <property type="entry name" value="STATOR ELEMENT OF FLAGELLAR MOTOR COMPLEX"/>
    <property type="match status" value="1"/>
</dbReference>
<dbReference type="InterPro" id="IPR050330">
    <property type="entry name" value="Bact_OuterMem_StrucFunc"/>
</dbReference>
<name>A0A1I1QLT5_9GAMM</name>
<dbReference type="HAMAP" id="MF_02204">
    <property type="entry name" value="Pal"/>
    <property type="match status" value="1"/>
</dbReference>
<evidence type="ECO:0000256" key="3">
    <source>
        <dbReference type="ARBA" id="ARBA00023136"/>
    </source>
</evidence>
<feature type="signal peptide" evidence="10">
    <location>
        <begin position="1"/>
        <end position="23"/>
    </location>
</feature>
<evidence type="ECO:0000256" key="7">
    <source>
        <dbReference type="ARBA" id="ARBA00023306"/>
    </source>
</evidence>
<dbReference type="OrthoDB" id="9809164at2"/>
<dbReference type="InterPro" id="IPR039001">
    <property type="entry name" value="Pal"/>
</dbReference>
<keyword evidence="4 8" id="KW-0564">Palmitate</keyword>
<proteinExistence type="inferred from homology"/>
<keyword evidence="3 8" id="KW-0472">Membrane</keyword>
<dbReference type="PRINTS" id="PR01023">
    <property type="entry name" value="NAFLGMOTY"/>
</dbReference>
<dbReference type="PROSITE" id="PS51123">
    <property type="entry name" value="OMPA_2"/>
    <property type="match status" value="1"/>
</dbReference>
<keyword evidence="7 8" id="KW-0131">Cell cycle</keyword>
<dbReference type="InterPro" id="IPR006665">
    <property type="entry name" value="OmpA-like"/>
</dbReference>
<sequence>MKIQQKLSLTLLAALLAAGCASTPDGEGEGDGRWADGEQREETAREGEEAEGTTEEGVAASAAAQRFGFAGQEYEEALEEEDSLLHKRTIYFEFDSDSIQAEFEEVLAAHAAFMAEHEEADIILEGHTDARGSREYNLGLGRRRAESVRDFLELEGAPADRIEVVSFGEERPAAHGSDEQAWQQNRRVEILYSGVDR</sequence>
<dbReference type="AlphaFoldDB" id="A0A1I1QLT5"/>
<keyword evidence="2 8" id="KW-0732">Signal</keyword>
<feature type="compositionally biased region" description="Basic and acidic residues" evidence="9">
    <location>
        <begin position="30"/>
        <end position="47"/>
    </location>
</feature>
<keyword evidence="6 8" id="KW-0449">Lipoprotein</keyword>
<dbReference type="NCBIfam" id="TIGR02802">
    <property type="entry name" value="Pal_lipo"/>
    <property type="match status" value="1"/>
</dbReference>
<dbReference type="SUPFAM" id="SSF103088">
    <property type="entry name" value="OmpA-like"/>
    <property type="match status" value="1"/>
</dbReference>
<evidence type="ECO:0000256" key="1">
    <source>
        <dbReference type="ARBA" id="ARBA00022618"/>
    </source>
</evidence>
<evidence type="ECO:0000256" key="10">
    <source>
        <dbReference type="SAM" id="SignalP"/>
    </source>
</evidence>
<dbReference type="Pfam" id="PF00691">
    <property type="entry name" value="OmpA"/>
    <property type="match status" value="1"/>
</dbReference>
<dbReference type="STRING" id="1123397.SAMN05660831_01167"/>
<dbReference type="PRINTS" id="PR01021">
    <property type="entry name" value="OMPADOMAIN"/>
</dbReference>
<dbReference type="CDD" id="cd07185">
    <property type="entry name" value="OmpA_C-like"/>
    <property type="match status" value="1"/>
</dbReference>
<keyword evidence="13" id="KW-1185">Reference proteome</keyword>
<evidence type="ECO:0000256" key="4">
    <source>
        <dbReference type="ARBA" id="ARBA00023139"/>
    </source>
</evidence>
<evidence type="ECO:0000256" key="2">
    <source>
        <dbReference type="ARBA" id="ARBA00022729"/>
    </source>
</evidence>
<accession>A0A1I1QLT5</accession>
<feature type="domain" description="OmpA-like" evidence="11">
    <location>
        <begin position="79"/>
        <end position="196"/>
    </location>
</feature>
<evidence type="ECO:0000256" key="9">
    <source>
        <dbReference type="SAM" id="MobiDB-lite"/>
    </source>
</evidence>
<dbReference type="PANTHER" id="PTHR30329:SF21">
    <property type="entry name" value="LIPOPROTEIN YIAD-RELATED"/>
    <property type="match status" value="1"/>
</dbReference>
<evidence type="ECO:0000256" key="6">
    <source>
        <dbReference type="ARBA" id="ARBA00023288"/>
    </source>
</evidence>
<evidence type="ECO:0000259" key="11">
    <source>
        <dbReference type="PROSITE" id="PS51123"/>
    </source>
</evidence>
<comment type="function">
    <text evidence="8">Part of the Tol-Pal system, which plays a role in outer membrane invagination during cell division and is important for maintaining outer membrane integrity.</text>
</comment>
<dbReference type="GO" id="GO:0009279">
    <property type="term" value="C:cell outer membrane"/>
    <property type="evidence" value="ECO:0007669"/>
    <property type="project" value="UniProtKB-SubCell"/>
</dbReference>
<protein>
    <recommendedName>
        <fullName evidence="8">Peptidoglycan-associated lipoprotein</fullName>
        <shortName evidence="8">PAL</shortName>
    </recommendedName>
</protein>
<dbReference type="InterPro" id="IPR036737">
    <property type="entry name" value="OmpA-like_sf"/>
</dbReference>
<gene>
    <name evidence="8" type="primary">pal</name>
    <name evidence="12" type="ORF">SAMN05660831_01167</name>
</gene>
<dbReference type="GO" id="GO:0051301">
    <property type="term" value="P:cell division"/>
    <property type="evidence" value="ECO:0007669"/>
    <property type="project" value="UniProtKB-UniRule"/>
</dbReference>
<evidence type="ECO:0000313" key="13">
    <source>
        <dbReference type="Proteomes" id="UP000198611"/>
    </source>
</evidence>
<feature type="chain" id="PRO_5011629572" description="Peptidoglycan-associated lipoprotein" evidence="10">
    <location>
        <begin position="24"/>
        <end position="197"/>
    </location>
</feature>
<dbReference type="EMBL" id="FOMJ01000003">
    <property type="protein sequence ID" value="SFD23066.1"/>
    <property type="molecule type" value="Genomic_DNA"/>
</dbReference>
<dbReference type="Proteomes" id="UP000198611">
    <property type="component" value="Unassembled WGS sequence"/>
</dbReference>
<dbReference type="RefSeq" id="WP_093427829.1">
    <property type="nucleotide sequence ID" value="NZ_FOMJ01000003.1"/>
</dbReference>
<evidence type="ECO:0000256" key="8">
    <source>
        <dbReference type="HAMAP-Rule" id="MF_02204"/>
    </source>
</evidence>
<feature type="region of interest" description="Disordered" evidence="9">
    <location>
        <begin position="22"/>
        <end position="58"/>
    </location>
</feature>
<comment type="subunit">
    <text evidence="8">The Tol-Pal system is composed of five core proteins: the inner membrane proteins TolA, TolQ and TolR, the periplasmic protein TolB and the outer membrane protein Pal. They form a network linking the inner and outer membranes and the peptidoglycan layer.</text>
</comment>